<comment type="pathway">
    <text evidence="2 10">Amino-acid biosynthesis; L-methionine biosynthesis via de novo pathway; L-methionine from L-homocysteine (MetE route): step 1/1.</text>
</comment>
<dbReference type="PIRSF" id="PIRSF000382">
    <property type="entry name" value="MeTrfase_B12_ind"/>
    <property type="match status" value="1"/>
</dbReference>
<evidence type="ECO:0000259" key="12">
    <source>
        <dbReference type="Pfam" id="PF08267"/>
    </source>
</evidence>
<feature type="binding site" evidence="10">
    <location>
        <begin position="526"/>
        <end position="527"/>
    </location>
    <ligand>
        <name>5-methyltetrahydropteroyltri-L-glutamate</name>
        <dbReference type="ChEBI" id="CHEBI:58207"/>
    </ligand>
</feature>
<feature type="binding site" evidence="10">
    <location>
        <position position="737"/>
    </location>
    <ligand>
        <name>Zn(2+)</name>
        <dbReference type="ChEBI" id="CHEBI:29105"/>
        <note>catalytic</note>
    </ligand>
</feature>
<feature type="binding site" evidence="10">
    <location>
        <position position="676"/>
    </location>
    <ligand>
        <name>Zn(2+)</name>
        <dbReference type="ChEBI" id="CHEBI:29105"/>
        <note>catalytic</note>
    </ligand>
</feature>
<gene>
    <name evidence="10 13" type="primary">metE</name>
    <name evidence="13" type="ORF">JL193_13260</name>
</gene>
<keyword evidence="10" id="KW-0677">Repeat</keyword>
<dbReference type="EMBL" id="CP071795">
    <property type="protein sequence ID" value="QTD37080.1"/>
    <property type="molecule type" value="Genomic_DNA"/>
</dbReference>
<comment type="catalytic activity">
    <reaction evidence="10">
        <text>5-methyltetrahydropteroyltri-L-glutamate + L-homocysteine = tetrahydropteroyltri-L-glutamate + L-methionine</text>
        <dbReference type="Rhea" id="RHEA:21196"/>
        <dbReference type="ChEBI" id="CHEBI:57844"/>
        <dbReference type="ChEBI" id="CHEBI:58140"/>
        <dbReference type="ChEBI" id="CHEBI:58199"/>
        <dbReference type="ChEBI" id="CHEBI:58207"/>
        <dbReference type="EC" id="2.1.1.14"/>
    </reaction>
</comment>
<accession>A0ABX7SUR7</accession>
<dbReference type="InterPro" id="IPR006276">
    <property type="entry name" value="Cobalamin-indep_Met_synthase"/>
</dbReference>
<dbReference type="Gene3D" id="3.20.20.210">
    <property type="match status" value="2"/>
</dbReference>
<dbReference type="HAMAP" id="MF_00172">
    <property type="entry name" value="Meth_synth"/>
    <property type="match status" value="1"/>
</dbReference>
<dbReference type="PANTHER" id="PTHR30519">
    <property type="entry name" value="5-METHYLTETRAHYDROPTEROYLTRIGLUTAMATE--HOMOCYSTEINE METHYLTRANSFERASE"/>
    <property type="match status" value="1"/>
</dbReference>
<keyword evidence="14" id="KW-1185">Reference proteome</keyword>
<dbReference type="CDD" id="cd03312">
    <property type="entry name" value="CIMS_N_terminal_like"/>
    <property type="match status" value="1"/>
</dbReference>
<evidence type="ECO:0000259" key="11">
    <source>
        <dbReference type="Pfam" id="PF01717"/>
    </source>
</evidence>
<feature type="binding site" evidence="10">
    <location>
        <begin position="15"/>
        <end position="18"/>
    </location>
    <ligand>
        <name>5-methyltetrahydropteroyltri-L-glutamate</name>
        <dbReference type="ChEBI" id="CHEBI:58207"/>
    </ligand>
</feature>
<evidence type="ECO:0000256" key="8">
    <source>
        <dbReference type="ARBA" id="ARBA00022833"/>
    </source>
</evidence>
<feature type="binding site" evidence="10">
    <location>
        <position position="654"/>
    </location>
    <ligand>
        <name>Zn(2+)</name>
        <dbReference type="ChEBI" id="CHEBI:29105"/>
        <note>catalytic</note>
    </ligand>
</feature>
<dbReference type="InterPro" id="IPR038071">
    <property type="entry name" value="UROD/MetE-like_sf"/>
</dbReference>
<comment type="similarity">
    <text evidence="3 10">Belongs to the vitamin-B12 independent methionine synthase family.</text>
</comment>
<comment type="cofactor">
    <cofactor evidence="10">
        <name>Zn(2+)</name>
        <dbReference type="ChEBI" id="CHEBI:29105"/>
    </cofactor>
    <text evidence="10">Binds 1 zinc ion per subunit.</text>
</comment>
<evidence type="ECO:0000256" key="1">
    <source>
        <dbReference type="ARBA" id="ARBA00002777"/>
    </source>
</evidence>
<reference evidence="13 14" key="1">
    <citation type="submission" date="2021-03" db="EMBL/GenBank/DDBJ databases">
        <title>Complete genome of Polaribacter_sp.G4M1.</title>
        <authorList>
            <person name="Jeong S.W."/>
            <person name="Bae J.W."/>
        </authorList>
    </citation>
    <scope>NUCLEOTIDE SEQUENCE [LARGE SCALE GENOMIC DNA]</scope>
    <source>
        <strain evidence="13 14">G4M1</strain>
    </source>
</reference>
<keyword evidence="5 10" id="KW-0028">Amino-acid biosynthesis</keyword>
<evidence type="ECO:0000256" key="3">
    <source>
        <dbReference type="ARBA" id="ARBA00009553"/>
    </source>
</evidence>
<evidence type="ECO:0000256" key="9">
    <source>
        <dbReference type="ARBA" id="ARBA00023167"/>
    </source>
</evidence>
<keyword evidence="8 10" id="KW-0862">Zinc</keyword>
<feature type="binding site" evidence="10">
    <location>
        <position position="616"/>
    </location>
    <ligand>
        <name>5-methyltetrahydropteroyltri-L-glutamate</name>
        <dbReference type="ChEBI" id="CHEBI:58207"/>
    </ligand>
</feature>
<dbReference type="Proteomes" id="UP000663935">
    <property type="component" value="Chromosome"/>
</dbReference>
<dbReference type="GO" id="GO:0032259">
    <property type="term" value="P:methylation"/>
    <property type="evidence" value="ECO:0007669"/>
    <property type="project" value="UniProtKB-KW"/>
</dbReference>
<evidence type="ECO:0000313" key="13">
    <source>
        <dbReference type="EMBL" id="QTD37080.1"/>
    </source>
</evidence>
<dbReference type="GO" id="GO:0003871">
    <property type="term" value="F:5-methyltetrahydropteroyltriglutamate-homocysteine S-methyltransferase activity"/>
    <property type="evidence" value="ECO:0007669"/>
    <property type="project" value="UniProtKB-EC"/>
</dbReference>
<feature type="binding site" evidence="10">
    <location>
        <position position="610"/>
    </location>
    <ligand>
        <name>L-methionine</name>
        <dbReference type="ChEBI" id="CHEBI:57844"/>
    </ligand>
</feature>
<dbReference type="EC" id="2.1.1.14" evidence="10"/>
<evidence type="ECO:0000256" key="6">
    <source>
        <dbReference type="ARBA" id="ARBA00022679"/>
    </source>
</evidence>
<keyword evidence="7 10" id="KW-0479">Metal-binding</keyword>
<feature type="domain" description="Cobalamin-independent methionine synthase MetE C-terminal/archaeal" evidence="11">
    <location>
        <begin position="438"/>
        <end position="759"/>
    </location>
</feature>
<keyword evidence="4 10" id="KW-0489">Methyltransferase</keyword>
<evidence type="ECO:0000313" key="14">
    <source>
        <dbReference type="Proteomes" id="UP000663935"/>
    </source>
</evidence>
<feature type="binding site" evidence="10">
    <location>
        <position position="495"/>
    </location>
    <ligand>
        <name>L-methionine</name>
        <dbReference type="ChEBI" id="CHEBI:57844"/>
    </ligand>
</feature>
<feature type="binding site" evidence="10">
    <location>
        <begin position="442"/>
        <end position="444"/>
    </location>
    <ligand>
        <name>L-homocysteine</name>
        <dbReference type="ChEBI" id="CHEBI:58199"/>
    </ligand>
</feature>
<protein>
    <recommendedName>
        <fullName evidence="10">5-methyltetrahydropteroyltriglutamate--homocysteine methyltransferase</fullName>
        <ecNumber evidence="10">2.1.1.14</ecNumber>
    </recommendedName>
    <alternativeName>
        <fullName evidence="10">Cobalamin-independent methionine synthase</fullName>
    </alternativeName>
    <alternativeName>
        <fullName evidence="10">Methionine synthase, vitamin-B12 independent isozyme</fullName>
    </alternativeName>
</protein>
<feature type="binding site" evidence="10">
    <location>
        <position position="610"/>
    </location>
    <ligand>
        <name>L-homocysteine</name>
        <dbReference type="ChEBI" id="CHEBI:58199"/>
    </ligand>
</feature>
<sequence length="770" mass="88869">MKTHILGYPRIGSKRELKKACEQYWAGKISEEELEKVGKSIKNYNWNLQQEAGIDLISSNDFSFYDQVLDMSLTVNAVPERYKKLHFKSKLDLYFAMARGHQKNNIDVPAMEMTKWFDTNYHYIVPEFKKDQQFSLFSTKVIDEYKEAKKQGINTKPVLIAPVSYLLLGKEKEQGFNRIDLITNLLPIYFKILTELEESGAEWIQFDEPFLALDLTEKEQHTVKQVYKQIQEKFPKLKIIVATYFEGLQDNLNLAVNLPVETLHIDLVRNPNQLKEVLDNTPKKVSISLGIVDGRNVWKNDYRESLATIKKAVNVLGQERVFISTSCSLLHVPCDLDSENNEEVLTSEIKNWLAFAKQKITEVVTLKQLFLDDNSEKNKNTILKNRKDIESKKTSPLINDPTVKDRVASISNKHTKRLNPFPSRKILQNKALNLPLYPTTTIGSFPQTKEVRSWRNKFKKGEINQKEYEELLKKETEKAINWQEEIGIDVLVHGEFERNDMVEYFGEKLNGFVFTKFGWVQSYGSRCVKPPIIFGDVSRPKPMTVKWTRYAQSLTSKLVKGMLTGPVTILQWSFVRNDQDRAVTCNQIALAIRDEVKDLENAGIQIIQIDEPAIREGLPLRKNNWQNYLKWAINAFKIASSGINDERQIHTHMCYSEFNDIIQNIADMDADVITIECSRSQMELLDAFADFNYPNEIGPGVYDIHSPRVPHKDEMVLLLNKAKKVIPEELLWVNPDCGLKTRGWDETKKALTEMVTAAKILREKTFSNIV</sequence>
<evidence type="ECO:0000256" key="7">
    <source>
        <dbReference type="ARBA" id="ARBA00022723"/>
    </source>
</evidence>
<proteinExistence type="inferred from homology"/>
<evidence type="ECO:0000256" key="10">
    <source>
        <dbReference type="HAMAP-Rule" id="MF_00172"/>
    </source>
</evidence>
<feature type="binding site" evidence="10">
    <location>
        <position position="115"/>
    </location>
    <ligand>
        <name>5-methyltetrahydropteroyltri-L-glutamate</name>
        <dbReference type="ChEBI" id="CHEBI:58207"/>
    </ligand>
</feature>
<organism evidence="13 14">
    <name type="scientific">Polaribacter batillariae</name>
    <dbReference type="NCBI Taxonomy" id="2808900"/>
    <lineage>
        <taxon>Bacteria</taxon>
        <taxon>Pseudomonadati</taxon>
        <taxon>Bacteroidota</taxon>
        <taxon>Flavobacteriia</taxon>
        <taxon>Flavobacteriales</taxon>
        <taxon>Flavobacteriaceae</taxon>
    </lineage>
</organism>
<dbReference type="NCBIfam" id="NF003556">
    <property type="entry name" value="PRK05222.1"/>
    <property type="match status" value="1"/>
</dbReference>
<dbReference type="Pfam" id="PF01717">
    <property type="entry name" value="Meth_synt_2"/>
    <property type="match status" value="1"/>
</dbReference>
<feature type="binding site" evidence="10">
    <location>
        <begin position="442"/>
        <end position="444"/>
    </location>
    <ligand>
        <name>L-methionine</name>
        <dbReference type="ChEBI" id="CHEBI:57844"/>
    </ligand>
</feature>
<feature type="binding site" evidence="10">
    <location>
        <position position="495"/>
    </location>
    <ligand>
        <name>L-homocysteine</name>
        <dbReference type="ChEBI" id="CHEBI:58199"/>
    </ligand>
</feature>
<dbReference type="Pfam" id="PF08267">
    <property type="entry name" value="Meth_synt_1"/>
    <property type="match status" value="1"/>
</dbReference>
<dbReference type="RefSeq" id="WP_207971255.1">
    <property type="nucleotide sequence ID" value="NZ_CP071795.1"/>
</dbReference>
<comment type="function">
    <text evidence="1 10">Catalyzes the transfer of a methyl group from 5-methyltetrahydrofolate to homocysteine resulting in methionine formation.</text>
</comment>
<evidence type="ECO:0000256" key="5">
    <source>
        <dbReference type="ARBA" id="ARBA00022605"/>
    </source>
</evidence>
<dbReference type="CDD" id="cd03311">
    <property type="entry name" value="CIMS_C_terminal_like"/>
    <property type="match status" value="1"/>
</dbReference>
<dbReference type="NCBIfam" id="TIGR01371">
    <property type="entry name" value="met_syn_B12ind"/>
    <property type="match status" value="1"/>
</dbReference>
<feature type="binding site" evidence="10">
    <location>
        <position position="652"/>
    </location>
    <ligand>
        <name>Zn(2+)</name>
        <dbReference type="ChEBI" id="CHEBI:29105"/>
        <note>catalytic</note>
    </ligand>
</feature>
<dbReference type="InterPro" id="IPR013215">
    <property type="entry name" value="Cbl-indep_Met_Synth_N"/>
</dbReference>
<dbReference type="InterPro" id="IPR002629">
    <property type="entry name" value="Met_Synth_C/arc"/>
</dbReference>
<name>A0ABX7SUR7_9FLAO</name>
<feature type="domain" description="Cobalamin-independent methionine synthase MetE N-terminal" evidence="12">
    <location>
        <begin position="2"/>
        <end position="314"/>
    </location>
</feature>
<feature type="active site" description="Proton donor" evidence="10">
    <location>
        <position position="705"/>
    </location>
</feature>
<evidence type="ECO:0000256" key="4">
    <source>
        <dbReference type="ARBA" id="ARBA00022603"/>
    </source>
</evidence>
<evidence type="ECO:0000256" key="2">
    <source>
        <dbReference type="ARBA" id="ARBA00004681"/>
    </source>
</evidence>
<dbReference type="SUPFAM" id="SSF51726">
    <property type="entry name" value="UROD/MetE-like"/>
    <property type="match status" value="2"/>
</dbReference>
<keyword evidence="6 10" id="KW-0808">Transferase</keyword>
<keyword evidence="9 10" id="KW-0486">Methionine biosynthesis</keyword>
<feature type="binding site" evidence="10">
    <location>
        <position position="572"/>
    </location>
    <ligand>
        <name>5-methyltetrahydropteroyltri-L-glutamate</name>
        <dbReference type="ChEBI" id="CHEBI:58207"/>
    </ligand>
</feature>